<reference evidence="8" key="5">
    <citation type="submission" date="2025-09" db="UniProtKB">
        <authorList>
            <consortium name="Ensembl"/>
        </authorList>
    </citation>
    <scope>IDENTIFICATION</scope>
</reference>
<evidence type="ECO:0000313" key="8">
    <source>
        <dbReference type="Ensembl" id="ENSCMIP00000042907.1"/>
    </source>
</evidence>
<dbReference type="GO" id="GO:0036265">
    <property type="term" value="P:RNA (guanine-N7)-methylation"/>
    <property type="evidence" value="ECO:0007669"/>
    <property type="project" value="InterPro"/>
</dbReference>
<dbReference type="GO" id="GO:0005634">
    <property type="term" value="C:nucleus"/>
    <property type="evidence" value="ECO:0007669"/>
    <property type="project" value="UniProtKB-SubCell"/>
</dbReference>
<dbReference type="PANTHER" id="PTHR16288:SF0">
    <property type="entry name" value="TRNA (GUANINE-N(7)-)-METHYLTRANSFERASE NON-CATALYTIC SUBUNIT WDR4"/>
    <property type="match status" value="1"/>
</dbReference>
<reference evidence="9" key="3">
    <citation type="journal article" date="2014" name="Nature">
        <title>Elephant shark genome provides unique insights into gnathostome evolution.</title>
        <authorList>
            <consortium name="International Elephant Shark Genome Sequencing Consortium"/>
            <person name="Venkatesh B."/>
            <person name="Lee A.P."/>
            <person name="Ravi V."/>
            <person name="Maurya A.K."/>
            <person name="Lian M.M."/>
            <person name="Swann J.B."/>
            <person name="Ohta Y."/>
            <person name="Flajnik M.F."/>
            <person name="Sutoh Y."/>
            <person name="Kasahara M."/>
            <person name="Hoon S."/>
            <person name="Gangu V."/>
            <person name="Roy S.W."/>
            <person name="Irimia M."/>
            <person name="Korzh V."/>
            <person name="Kondrychyn I."/>
            <person name="Lim Z.W."/>
            <person name="Tay B.H."/>
            <person name="Tohari S."/>
            <person name="Kong K.W."/>
            <person name="Ho S."/>
            <person name="Lorente-Galdos B."/>
            <person name="Quilez J."/>
            <person name="Marques-Bonet T."/>
            <person name="Raney B.J."/>
            <person name="Ingham P.W."/>
            <person name="Tay A."/>
            <person name="Hillier L.W."/>
            <person name="Minx P."/>
            <person name="Boehm T."/>
            <person name="Wilson R.K."/>
            <person name="Brenner S."/>
            <person name="Warren W.C."/>
        </authorList>
    </citation>
    <scope>NUCLEOTIDE SEQUENCE [LARGE SCALE GENOMIC DNA]</scope>
</reference>
<evidence type="ECO:0000256" key="7">
    <source>
        <dbReference type="SAM" id="MobiDB-lite"/>
    </source>
</evidence>
<keyword evidence="3" id="KW-0819">tRNA processing</keyword>
<dbReference type="GO" id="GO:0005829">
    <property type="term" value="C:cytosol"/>
    <property type="evidence" value="ECO:0007669"/>
    <property type="project" value="TreeGrafter"/>
</dbReference>
<reference evidence="9" key="2">
    <citation type="journal article" date="2007" name="PLoS Biol.">
        <title>Survey sequencing and comparative analysis of the elephant shark (Callorhinchus milii) genome.</title>
        <authorList>
            <person name="Venkatesh B."/>
            <person name="Kirkness E.F."/>
            <person name="Loh Y.H."/>
            <person name="Halpern A.L."/>
            <person name="Lee A.P."/>
            <person name="Johnson J."/>
            <person name="Dandona N."/>
            <person name="Viswanathan L.D."/>
            <person name="Tay A."/>
            <person name="Venter J.C."/>
            <person name="Strausberg R.L."/>
            <person name="Brenner S."/>
        </authorList>
    </citation>
    <scope>NUCLEOTIDE SEQUENCE [LARGE SCALE GENOMIC DNA]</scope>
</reference>
<evidence type="ECO:0000313" key="9">
    <source>
        <dbReference type="Proteomes" id="UP000314986"/>
    </source>
</evidence>
<dbReference type="Pfam" id="PF00400">
    <property type="entry name" value="WD40"/>
    <property type="match status" value="2"/>
</dbReference>
<dbReference type="PROSITE" id="PS50294">
    <property type="entry name" value="WD_REPEATS_REGION"/>
    <property type="match status" value="1"/>
</dbReference>
<proteinExistence type="predicted"/>
<comment type="subcellular location">
    <subcellularLocation>
        <location evidence="1">Nucleus</location>
    </subcellularLocation>
</comment>
<keyword evidence="5" id="KW-0539">Nucleus</keyword>
<organism evidence="8 9">
    <name type="scientific">Callorhinchus milii</name>
    <name type="common">Ghost shark</name>
    <dbReference type="NCBI Taxonomy" id="7868"/>
    <lineage>
        <taxon>Eukaryota</taxon>
        <taxon>Metazoa</taxon>
        <taxon>Chordata</taxon>
        <taxon>Craniata</taxon>
        <taxon>Vertebrata</taxon>
        <taxon>Chondrichthyes</taxon>
        <taxon>Holocephali</taxon>
        <taxon>Chimaeriformes</taxon>
        <taxon>Callorhinchidae</taxon>
        <taxon>Callorhinchus</taxon>
    </lineage>
</organism>
<dbReference type="SUPFAM" id="SSF50978">
    <property type="entry name" value="WD40 repeat-like"/>
    <property type="match status" value="1"/>
</dbReference>
<dbReference type="Ensembl" id="ENSCMIT00000043527.1">
    <property type="protein sequence ID" value="ENSCMIP00000042907.1"/>
    <property type="gene ID" value="ENSCMIG00000017823.1"/>
</dbReference>
<reference evidence="9" key="1">
    <citation type="journal article" date="2006" name="Science">
        <title>Ancient noncoding elements conserved in the human genome.</title>
        <authorList>
            <person name="Venkatesh B."/>
            <person name="Kirkness E.F."/>
            <person name="Loh Y.H."/>
            <person name="Halpern A.L."/>
            <person name="Lee A.P."/>
            <person name="Johnson J."/>
            <person name="Dandona N."/>
            <person name="Viswanathan L.D."/>
            <person name="Tay A."/>
            <person name="Venter J.C."/>
            <person name="Strausberg R.L."/>
            <person name="Brenner S."/>
        </authorList>
    </citation>
    <scope>NUCLEOTIDE SEQUENCE [LARGE SCALE GENOMIC DNA]</scope>
</reference>
<evidence type="ECO:0000256" key="6">
    <source>
        <dbReference type="PROSITE-ProRule" id="PRU00221"/>
    </source>
</evidence>
<dbReference type="SMART" id="SM00320">
    <property type="entry name" value="WD40"/>
    <property type="match status" value="1"/>
</dbReference>
<dbReference type="GeneTree" id="ENSGT00390000012174"/>
<dbReference type="InterPro" id="IPR015943">
    <property type="entry name" value="WD40/YVTN_repeat-like_dom_sf"/>
</dbReference>
<reference evidence="8" key="4">
    <citation type="submission" date="2025-08" db="UniProtKB">
        <authorList>
            <consortium name="Ensembl"/>
        </authorList>
    </citation>
    <scope>IDENTIFICATION</scope>
</reference>
<dbReference type="InterPro" id="IPR001680">
    <property type="entry name" value="WD40_rpt"/>
</dbReference>
<dbReference type="InterPro" id="IPR028884">
    <property type="entry name" value="Trm82"/>
</dbReference>
<dbReference type="GO" id="GO:0006400">
    <property type="term" value="P:tRNA modification"/>
    <property type="evidence" value="ECO:0007669"/>
    <property type="project" value="TreeGrafter"/>
</dbReference>
<dbReference type="InterPro" id="IPR019775">
    <property type="entry name" value="WD40_repeat_CS"/>
</dbReference>
<dbReference type="Gene3D" id="2.130.10.10">
    <property type="entry name" value="YVTN repeat-like/Quinoprotein amine dehydrogenase"/>
    <property type="match status" value="1"/>
</dbReference>
<evidence type="ECO:0000256" key="2">
    <source>
        <dbReference type="ARBA" id="ARBA00022574"/>
    </source>
</evidence>
<sequence length="267" mass="30607">MDLLSQSYLAIRAVSPDDRYLVTSDRDEKIRVSFLEKPHVIEAFCLGHSEFVSELFIPPNHPQLLVSGSGDGTLRLWDFTRGKELHCCDLRSLEPWCRGSEEVARGWGWEEGEALACADPVLSFSAVHLVRLDVDSQQLVHEETLVLEPKVWDVSFDESARLWVLHRDQEQPVTLYTARGARWQKITEDTDLERLSDTVRTHWELFQGRVNAVSCCTNLYKVTLDNVAKYKQRKEQRLKERGNGLAPEEDKRRRVEGVREAVGDSSS</sequence>
<dbReference type="AlphaFoldDB" id="A0A4W3JK56"/>
<dbReference type="PROSITE" id="PS00678">
    <property type="entry name" value="WD_REPEATS_1"/>
    <property type="match status" value="1"/>
</dbReference>
<dbReference type="PANTHER" id="PTHR16288">
    <property type="entry name" value="WD40 REPEAT PROTEIN 4"/>
    <property type="match status" value="1"/>
</dbReference>
<evidence type="ECO:0000256" key="5">
    <source>
        <dbReference type="ARBA" id="ARBA00023242"/>
    </source>
</evidence>
<evidence type="ECO:0000256" key="3">
    <source>
        <dbReference type="ARBA" id="ARBA00022694"/>
    </source>
</evidence>
<feature type="region of interest" description="Disordered" evidence="7">
    <location>
        <begin position="235"/>
        <end position="267"/>
    </location>
</feature>
<feature type="repeat" description="WD" evidence="6">
    <location>
        <begin position="45"/>
        <end position="87"/>
    </location>
</feature>
<dbReference type="PROSITE" id="PS50082">
    <property type="entry name" value="WD_REPEATS_2"/>
    <property type="match status" value="1"/>
</dbReference>
<keyword evidence="2 6" id="KW-0853">WD repeat</keyword>
<dbReference type="InterPro" id="IPR036322">
    <property type="entry name" value="WD40_repeat_dom_sf"/>
</dbReference>
<accession>A0A4W3JK56</accession>
<name>A0A4W3JK56_CALMI</name>
<keyword evidence="9" id="KW-1185">Reference proteome</keyword>
<evidence type="ECO:0000256" key="1">
    <source>
        <dbReference type="ARBA" id="ARBA00004123"/>
    </source>
</evidence>
<dbReference type="Proteomes" id="UP000314986">
    <property type="component" value="Unassembled WGS sequence"/>
</dbReference>
<dbReference type="GO" id="GO:0043527">
    <property type="term" value="C:tRNA methyltransferase complex"/>
    <property type="evidence" value="ECO:0007669"/>
    <property type="project" value="TreeGrafter"/>
</dbReference>
<evidence type="ECO:0000256" key="4">
    <source>
        <dbReference type="ARBA" id="ARBA00022737"/>
    </source>
</evidence>
<protein>
    <submittedName>
        <fullName evidence="8">WD repeat domain 4</fullName>
    </submittedName>
</protein>
<keyword evidence="4" id="KW-0677">Repeat</keyword>